<dbReference type="SMART" id="SM00450">
    <property type="entry name" value="RHOD"/>
    <property type="match status" value="1"/>
</dbReference>
<dbReference type="EMBL" id="FNUG01000006">
    <property type="protein sequence ID" value="SEF05932.1"/>
    <property type="molecule type" value="Genomic_DNA"/>
</dbReference>
<dbReference type="PANTHER" id="PTHR43031">
    <property type="entry name" value="FAD-DEPENDENT OXIDOREDUCTASE"/>
    <property type="match status" value="1"/>
</dbReference>
<keyword evidence="3" id="KW-1185">Reference proteome</keyword>
<evidence type="ECO:0000259" key="1">
    <source>
        <dbReference type="PROSITE" id="PS50206"/>
    </source>
</evidence>
<dbReference type="GO" id="GO:0016740">
    <property type="term" value="F:transferase activity"/>
    <property type="evidence" value="ECO:0007669"/>
    <property type="project" value="UniProtKB-KW"/>
</dbReference>
<proteinExistence type="predicted"/>
<evidence type="ECO:0000313" key="2">
    <source>
        <dbReference type="EMBL" id="SEF05932.1"/>
    </source>
</evidence>
<keyword evidence="2" id="KW-0808">Transferase</keyword>
<feature type="domain" description="Rhodanese" evidence="1">
    <location>
        <begin position="21"/>
        <end position="105"/>
    </location>
</feature>
<dbReference type="Proteomes" id="UP000199448">
    <property type="component" value="Unassembled WGS sequence"/>
</dbReference>
<accession>A0A1H5NWA3</accession>
<dbReference type="CDD" id="cd00158">
    <property type="entry name" value="RHOD"/>
    <property type="match status" value="1"/>
</dbReference>
<name>A0A1H5NWA3_9FLAO</name>
<organism evidence="2 3">
    <name type="scientific">Salinimicrobium catena</name>
    <dbReference type="NCBI Taxonomy" id="390640"/>
    <lineage>
        <taxon>Bacteria</taxon>
        <taxon>Pseudomonadati</taxon>
        <taxon>Bacteroidota</taxon>
        <taxon>Flavobacteriia</taxon>
        <taxon>Flavobacteriales</taxon>
        <taxon>Flavobacteriaceae</taxon>
        <taxon>Salinimicrobium</taxon>
    </lineage>
</organism>
<dbReference type="InterPro" id="IPR050229">
    <property type="entry name" value="GlpE_sulfurtransferase"/>
</dbReference>
<reference evidence="2 3" key="1">
    <citation type="submission" date="2016-10" db="EMBL/GenBank/DDBJ databases">
        <authorList>
            <person name="de Groot N.N."/>
        </authorList>
    </citation>
    <scope>NUCLEOTIDE SEQUENCE [LARGE SCALE GENOMIC DNA]</scope>
    <source>
        <strain evidence="2 3">DSM 23553</strain>
    </source>
</reference>
<dbReference type="RefSeq" id="WP_093113765.1">
    <property type="nucleotide sequence ID" value="NZ_FNGG01000006.1"/>
</dbReference>
<dbReference type="InterPro" id="IPR001763">
    <property type="entry name" value="Rhodanese-like_dom"/>
</dbReference>
<gene>
    <name evidence="2" type="ORF">SAMN04488034_10690</name>
</gene>
<sequence>MFELIKRLFNPGPKADYSEMVKNGGIILDVRTPGEFKGGHIKGSKNIPLNSLPANLKKLKNKEQPIITCCASGMRSASAKSILRSNGYTNVHNGGGWRNLRNKLS</sequence>
<dbReference type="OrthoDB" id="9800872at2"/>
<dbReference type="AlphaFoldDB" id="A0A1H5NWA3"/>
<dbReference type="PANTHER" id="PTHR43031:SF1">
    <property type="entry name" value="PYRIDINE NUCLEOTIDE-DISULPHIDE OXIDOREDUCTASE"/>
    <property type="match status" value="1"/>
</dbReference>
<protein>
    <submittedName>
        <fullName evidence="2">Rhodanese-related sulfurtransferase</fullName>
    </submittedName>
</protein>
<dbReference type="Pfam" id="PF00581">
    <property type="entry name" value="Rhodanese"/>
    <property type="match status" value="1"/>
</dbReference>
<dbReference type="InterPro" id="IPR036873">
    <property type="entry name" value="Rhodanese-like_dom_sf"/>
</dbReference>
<dbReference type="Gene3D" id="3.40.250.10">
    <property type="entry name" value="Rhodanese-like domain"/>
    <property type="match status" value="1"/>
</dbReference>
<evidence type="ECO:0000313" key="3">
    <source>
        <dbReference type="Proteomes" id="UP000199448"/>
    </source>
</evidence>
<dbReference type="SUPFAM" id="SSF52821">
    <property type="entry name" value="Rhodanese/Cell cycle control phosphatase"/>
    <property type="match status" value="1"/>
</dbReference>
<dbReference type="PROSITE" id="PS50206">
    <property type="entry name" value="RHODANESE_3"/>
    <property type="match status" value="1"/>
</dbReference>
<dbReference type="STRING" id="390640.SAMN04488034_10690"/>